<dbReference type="EMBL" id="KN818225">
    <property type="protein sequence ID" value="KIL69927.1"/>
    <property type="molecule type" value="Genomic_DNA"/>
</dbReference>
<name>A0A0C2X6I1_AMAMK</name>
<dbReference type="Proteomes" id="UP000054549">
    <property type="component" value="Unassembled WGS sequence"/>
</dbReference>
<evidence type="ECO:0000313" key="2">
    <source>
        <dbReference type="EMBL" id="KIL69927.1"/>
    </source>
</evidence>
<dbReference type="AlphaFoldDB" id="A0A0C2X6I1"/>
<proteinExistence type="predicted"/>
<dbReference type="HOGENOM" id="CLU_2612388_0_0_1"/>
<accession>A0A0C2X6I1</accession>
<keyword evidence="3" id="KW-1185">Reference proteome</keyword>
<evidence type="ECO:0000313" key="3">
    <source>
        <dbReference type="Proteomes" id="UP000054549"/>
    </source>
</evidence>
<sequence>MPKESSTLRSTRPTRKTDQTKISEELYEYQDIKNVLHKHQQKQVGKSTARLTAFHERKQSLYAHARKTAKDISTSGITY</sequence>
<dbReference type="InParanoid" id="A0A0C2X6I1"/>
<evidence type="ECO:0000256" key="1">
    <source>
        <dbReference type="SAM" id="MobiDB-lite"/>
    </source>
</evidence>
<dbReference type="OrthoDB" id="3264586at2759"/>
<protein>
    <submittedName>
        <fullName evidence="2">Uncharacterized protein</fullName>
    </submittedName>
</protein>
<feature type="compositionally biased region" description="Polar residues" evidence="1">
    <location>
        <begin position="1"/>
        <end position="11"/>
    </location>
</feature>
<gene>
    <name evidence="2" type="ORF">M378DRAFT_21244</name>
</gene>
<feature type="non-terminal residue" evidence="2">
    <location>
        <position position="79"/>
    </location>
</feature>
<organism evidence="2 3">
    <name type="scientific">Amanita muscaria (strain Koide BX008)</name>
    <dbReference type="NCBI Taxonomy" id="946122"/>
    <lineage>
        <taxon>Eukaryota</taxon>
        <taxon>Fungi</taxon>
        <taxon>Dikarya</taxon>
        <taxon>Basidiomycota</taxon>
        <taxon>Agaricomycotina</taxon>
        <taxon>Agaricomycetes</taxon>
        <taxon>Agaricomycetidae</taxon>
        <taxon>Agaricales</taxon>
        <taxon>Pluteineae</taxon>
        <taxon>Amanitaceae</taxon>
        <taxon>Amanita</taxon>
    </lineage>
</organism>
<reference evidence="2 3" key="1">
    <citation type="submission" date="2014-04" db="EMBL/GenBank/DDBJ databases">
        <title>Evolutionary Origins and Diversification of the Mycorrhizal Mutualists.</title>
        <authorList>
            <consortium name="DOE Joint Genome Institute"/>
            <consortium name="Mycorrhizal Genomics Consortium"/>
            <person name="Kohler A."/>
            <person name="Kuo A."/>
            <person name="Nagy L.G."/>
            <person name="Floudas D."/>
            <person name="Copeland A."/>
            <person name="Barry K.W."/>
            <person name="Cichocki N."/>
            <person name="Veneault-Fourrey C."/>
            <person name="LaButti K."/>
            <person name="Lindquist E.A."/>
            <person name="Lipzen A."/>
            <person name="Lundell T."/>
            <person name="Morin E."/>
            <person name="Murat C."/>
            <person name="Riley R."/>
            <person name="Ohm R."/>
            <person name="Sun H."/>
            <person name="Tunlid A."/>
            <person name="Henrissat B."/>
            <person name="Grigoriev I.V."/>
            <person name="Hibbett D.S."/>
            <person name="Martin F."/>
        </authorList>
    </citation>
    <scope>NUCLEOTIDE SEQUENCE [LARGE SCALE GENOMIC DNA]</scope>
    <source>
        <strain evidence="2 3">Koide BX008</strain>
    </source>
</reference>
<feature type="region of interest" description="Disordered" evidence="1">
    <location>
        <begin position="1"/>
        <end position="22"/>
    </location>
</feature>